<dbReference type="OrthoDB" id="290454at2"/>
<sequence>MERSEVLDILRKLLADSEIPWQEVREGLALVFTDGCDMLLVDDRAIAKSRKKTAAAVASEFLKTFQKLDKRRTAVLLGLRHWVAETGYAIQRSATGNWEMEKHGGTAILDVGHHLTSLIRKQGAETGLGQLLKYGCFDQPTTADLRRLVAYKTPPQNERPIQEDPQEYAAHVQATLRMRTDDELREVRTTYRRKNSEYDLAERLRERLGYERVNIGCCLPKDAIQIDFSDGEGFYALHSSPSHVKKLIAKHGSIDAVVDDIVARFTRIDQARSQTLHALESLLAKRGCYKDGTRWNRDEWCYGTTHQQYALDPGVPLTRKLNRRSPAEFILKWCEENQVTPDVTLQEVESVLSAPAVEIPLRMLPPVSFAEGPQIPPLEAWDLNVVDQVARLWIETFRAEAEQPEAKQRFFSTGTLYYWNDPQWFVRGTDTWVDDAWWIERAGVAWEAAEQRRKPYIASQQSATILLAYRDNRPRERVIKRYQKLGYYHPEAIEDGLAWLLEGELPWSLFDYEDIDFPLQLGKVPPQQARRIAAELREAIKNNPDGLDNVDDFYALRNFAQLDRVSAEEWLAPSEIEQVHQWCLRWASATDDLMQFCETYPLQIATTFAWADVADQIEQNPITPTSVLYGEEGRWYLNDFLLWLSRLSPGPFTARWAAYVLSLNREVVPRGWKFANARGLYVGVEKDSFQNQTKPNLSTQREQKLAAAIAWHRCREAGTIG</sequence>
<organism evidence="1 2">
    <name type="scientific">Blastopirellula marina</name>
    <dbReference type="NCBI Taxonomy" id="124"/>
    <lineage>
        <taxon>Bacteria</taxon>
        <taxon>Pseudomonadati</taxon>
        <taxon>Planctomycetota</taxon>
        <taxon>Planctomycetia</taxon>
        <taxon>Pirellulales</taxon>
        <taxon>Pirellulaceae</taxon>
        <taxon>Blastopirellula</taxon>
    </lineage>
</organism>
<dbReference type="EMBL" id="PUIB01000025">
    <property type="protein sequence ID" value="PQO28251.1"/>
    <property type="molecule type" value="Genomic_DNA"/>
</dbReference>
<protein>
    <submittedName>
        <fullName evidence="1">Uncharacterized protein</fullName>
    </submittedName>
</protein>
<reference evidence="1 2" key="1">
    <citation type="submission" date="2018-02" db="EMBL/GenBank/DDBJ databases">
        <title>Comparative genomes isolates from brazilian mangrove.</title>
        <authorList>
            <person name="Araujo J.E."/>
            <person name="Taketani R.G."/>
            <person name="Silva M.C.P."/>
            <person name="Loureco M.V."/>
            <person name="Andreote F.D."/>
        </authorList>
    </citation>
    <scope>NUCLEOTIDE SEQUENCE [LARGE SCALE GENOMIC DNA]</scope>
    <source>
        <strain evidence="1 2">NAP PRIS-MGV</strain>
    </source>
</reference>
<evidence type="ECO:0000313" key="2">
    <source>
        <dbReference type="Proteomes" id="UP000239388"/>
    </source>
</evidence>
<gene>
    <name evidence="1" type="ORF">C5Y98_25480</name>
</gene>
<comment type="caution">
    <text evidence="1">The sequence shown here is derived from an EMBL/GenBank/DDBJ whole genome shotgun (WGS) entry which is preliminary data.</text>
</comment>
<proteinExistence type="predicted"/>
<dbReference type="AlphaFoldDB" id="A0A2S8F7W2"/>
<name>A0A2S8F7W2_9BACT</name>
<dbReference type="Proteomes" id="UP000239388">
    <property type="component" value="Unassembled WGS sequence"/>
</dbReference>
<evidence type="ECO:0000313" key="1">
    <source>
        <dbReference type="EMBL" id="PQO28251.1"/>
    </source>
</evidence>
<dbReference type="RefSeq" id="WP_105358646.1">
    <property type="nucleotide sequence ID" value="NZ_PUIB01000025.1"/>
</dbReference>
<accession>A0A2S8F7W2</accession>